<accession>A0ABU4AG02</accession>
<evidence type="ECO:0000259" key="3">
    <source>
        <dbReference type="PROSITE" id="PS51186"/>
    </source>
</evidence>
<evidence type="ECO:0000313" key="4">
    <source>
        <dbReference type="EMBL" id="MDV6225163.1"/>
    </source>
</evidence>
<dbReference type="InterPro" id="IPR016181">
    <property type="entry name" value="Acyl_CoA_acyltransferase"/>
</dbReference>
<protein>
    <submittedName>
        <fullName evidence="4">GNAT family N-acetyltransferase</fullName>
        <ecNumber evidence="4">2.3.1.-</ecNumber>
    </submittedName>
</protein>
<dbReference type="EC" id="2.3.1.-" evidence="4"/>
<evidence type="ECO:0000256" key="1">
    <source>
        <dbReference type="ARBA" id="ARBA00022679"/>
    </source>
</evidence>
<gene>
    <name evidence="4" type="ORF">R2G56_02590</name>
</gene>
<reference evidence="4 5" key="1">
    <citation type="submission" date="2023-10" db="EMBL/GenBank/DDBJ databases">
        <authorList>
            <person name="Venkata Ramana C."/>
            <person name="Sasikala C."/>
            <person name="Dhurka M."/>
        </authorList>
    </citation>
    <scope>NUCLEOTIDE SEQUENCE [LARGE SCALE GENOMIC DNA]</scope>
    <source>
        <strain evidence="4 5">KCTC 32151</strain>
    </source>
</reference>
<comment type="caution">
    <text evidence="4">The sequence shown here is derived from an EMBL/GenBank/DDBJ whole genome shotgun (WGS) entry which is preliminary data.</text>
</comment>
<feature type="domain" description="N-acetyltransferase" evidence="3">
    <location>
        <begin position="12"/>
        <end position="179"/>
    </location>
</feature>
<proteinExistence type="predicted"/>
<dbReference type="EMBL" id="JAWLIP010000001">
    <property type="protein sequence ID" value="MDV6225163.1"/>
    <property type="molecule type" value="Genomic_DNA"/>
</dbReference>
<dbReference type="Gene3D" id="3.40.630.30">
    <property type="match status" value="1"/>
</dbReference>
<dbReference type="CDD" id="cd04301">
    <property type="entry name" value="NAT_SF"/>
    <property type="match status" value="1"/>
</dbReference>
<dbReference type="Proteomes" id="UP001185659">
    <property type="component" value="Unassembled WGS sequence"/>
</dbReference>
<evidence type="ECO:0000256" key="2">
    <source>
        <dbReference type="ARBA" id="ARBA00023315"/>
    </source>
</evidence>
<dbReference type="SUPFAM" id="SSF55729">
    <property type="entry name" value="Acyl-CoA N-acyltransferases (Nat)"/>
    <property type="match status" value="1"/>
</dbReference>
<keyword evidence="5" id="KW-1185">Reference proteome</keyword>
<dbReference type="Pfam" id="PF00583">
    <property type="entry name" value="Acetyltransf_1"/>
    <property type="match status" value="1"/>
</dbReference>
<dbReference type="GO" id="GO:0016746">
    <property type="term" value="F:acyltransferase activity"/>
    <property type="evidence" value="ECO:0007669"/>
    <property type="project" value="UniProtKB-KW"/>
</dbReference>
<dbReference type="InterPro" id="IPR000182">
    <property type="entry name" value="GNAT_dom"/>
</dbReference>
<organism evidence="4 5">
    <name type="scientific">Nitratireductor aquimarinus</name>
    <dbReference type="NCBI Taxonomy" id="889300"/>
    <lineage>
        <taxon>Bacteria</taxon>
        <taxon>Pseudomonadati</taxon>
        <taxon>Pseudomonadota</taxon>
        <taxon>Alphaproteobacteria</taxon>
        <taxon>Hyphomicrobiales</taxon>
        <taxon>Phyllobacteriaceae</taxon>
        <taxon>Nitratireductor</taxon>
    </lineage>
</organism>
<keyword evidence="1 4" id="KW-0808">Transferase</keyword>
<dbReference type="RefSeq" id="WP_317560364.1">
    <property type="nucleotide sequence ID" value="NZ_JAWLIP010000001.1"/>
</dbReference>
<keyword evidence="2 4" id="KW-0012">Acyltransferase</keyword>
<sequence length="180" mass="19519">MQDAAAFSIDRLDASQAEGMLPELASLLHACVHGGASVGFVLPFAVHEAEGFWCEKILPAVRSGDRVLFVARQGAVLAGTVQLVVDMPPNQPHRAEVSKLLVAPAFRRRGLARSLMLALEAEARMRGRSLITLDTRTGDSAEPLYAALGYAVSGVIPDFCRDPFDDRLDPTTVMYKRLEV</sequence>
<dbReference type="PANTHER" id="PTHR43877">
    <property type="entry name" value="AMINOALKYLPHOSPHONATE N-ACETYLTRANSFERASE-RELATED-RELATED"/>
    <property type="match status" value="1"/>
</dbReference>
<dbReference type="InterPro" id="IPR050832">
    <property type="entry name" value="Bact_Acetyltransf"/>
</dbReference>
<dbReference type="PROSITE" id="PS51186">
    <property type="entry name" value="GNAT"/>
    <property type="match status" value="1"/>
</dbReference>
<evidence type="ECO:0000313" key="5">
    <source>
        <dbReference type="Proteomes" id="UP001185659"/>
    </source>
</evidence>
<name>A0ABU4AG02_9HYPH</name>